<dbReference type="Proteomes" id="UP000324797">
    <property type="component" value="Unassembled WGS sequence"/>
</dbReference>
<dbReference type="InterPro" id="IPR013320">
    <property type="entry name" value="ConA-like_dom_sf"/>
</dbReference>
<accession>A0A5S4YK78</accession>
<reference evidence="1 2" key="1">
    <citation type="submission" date="2019-08" db="EMBL/GenBank/DDBJ databases">
        <title>Bradyrhizobium hipponensis sp. nov., a rhizobium isolated from a Lupinus angustifolius root nodule in Tunisia.</title>
        <authorList>
            <person name="Off K."/>
            <person name="Rejili M."/>
            <person name="Mars M."/>
            <person name="Brachmann A."/>
            <person name="Marin M."/>
        </authorList>
    </citation>
    <scope>NUCLEOTIDE SEQUENCE [LARGE SCALE GENOMIC DNA]</scope>
    <source>
        <strain evidence="2">aSej3</strain>
    </source>
</reference>
<evidence type="ECO:0000313" key="2">
    <source>
        <dbReference type="Proteomes" id="UP000324797"/>
    </source>
</evidence>
<comment type="caution">
    <text evidence="1">The sequence shown here is derived from an EMBL/GenBank/DDBJ whole genome shotgun (WGS) entry which is preliminary data.</text>
</comment>
<sequence length="110" mass="12087">MVEASVVDLLPLGSTAEWVVERPTVIGSHRLYPLPNYTDVVFRDCFAQSAPSIGAPGTIRRLDRLGLIRMVEIFSTPHRTSFVSVPRRLDTGSICVSYRDASARLGSPLT</sequence>
<proteinExistence type="predicted"/>
<name>A0A5S4YK78_9BRAD</name>
<evidence type="ECO:0000313" key="1">
    <source>
        <dbReference type="EMBL" id="TYO64508.1"/>
    </source>
</evidence>
<organism evidence="1 2">
    <name type="scientific">Bradyrhizobium hipponense</name>
    <dbReference type="NCBI Taxonomy" id="2605638"/>
    <lineage>
        <taxon>Bacteria</taxon>
        <taxon>Pseudomonadati</taxon>
        <taxon>Pseudomonadota</taxon>
        <taxon>Alphaproteobacteria</taxon>
        <taxon>Hyphomicrobiales</taxon>
        <taxon>Nitrobacteraceae</taxon>
        <taxon>Bradyrhizobium</taxon>
    </lineage>
</organism>
<dbReference type="AlphaFoldDB" id="A0A5S4YK78"/>
<gene>
    <name evidence="1" type="ORF">FXV83_21490</name>
</gene>
<keyword evidence="2" id="KW-1185">Reference proteome</keyword>
<protein>
    <submittedName>
        <fullName evidence="1">Uncharacterized protein</fullName>
    </submittedName>
</protein>
<dbReference type="Gene3D" id="2.60.120.700">
    <property type="entry name" value="Peptidase G1"/>
    <property type="match status" value="1"/>
</dbReference>
<dbReference type="SUPFAM" id="SSF49899">
    <property type="entry name" value="Concanavalin A-like lectins/glucanases"/>
    <property type="match status" value="1"/>
</dbReference>
<dbReference type="EMBL" id="VSTH01000072">
    <property type="protein sequence ID" value="TYO64508.1"/>
    <property type="molecule type" value="Genomic_DNA"/>
</dbReference>
<dbReference type="InterPro" id="IPR038656">
    <property type="entry name" value="Peptidase_G1_sf"/>
</dbReference>